<keyword evidence="3" id="KW-1185">Reference proteome</keyword>
<sequence length="159" mass="18555">MSEMNQEEFIRFLIRAKQETYAAQGDDGTRQPLVPGSKQLEYGEGPWLYRDIYFGFSHFSGQEVVYDRECPIWSMTYSGGTAPDIKDSRRIREVYAFLRAALRKLQPDRPFRGPCLFREGAFRYEDESVGGVDQFHGRERITEEGRVIYSLTYQGGWIR</sequence>
<name>A0ABQ1H0N9_9BACL</name>
<dbReference type="Pfam" id="PF18931">
    <property type="entry name" value="DUF5680"/>
    <property type="match status" value="1"/>
</dbReference>
<dbReference type="Proteomes" id="UP000617979">
    <property type="component" value="Unassembled WGS sequence"/>
</dbReference>
<dbReference type="EMBL" id="BMEX01000016">
    <property type="protein sequence ID" value="GGA54771.1"/>
    <property type="molecule type" value="Genomic_DNA"/>
</dbReference>
<evidence type="ECO:0000313" key="2">
    <source>
        <dbReference type="EMBL" id="GGA54771.1"/>
    </source>
</evidence>
<comment type="caution">
    <text evidence="2">The sequence shown here is derived from an EMBL/GenBank/DDBJ whole genome shotgun (WGS) entry which is preliminary data.</text>
</comment>
<feature type="domain" description="DUF5680" evidence="1">
    <location>
        <begin position="51"/>
        <end position="158"/>
    </location>
</feature>
<protein>
    <recommendedName>
        <fullName evidence="1">DUF5680 domain-containing protein</fullName>
    </recommendedName>
</protein>
<evidence type="ECO:0000313" key="3">
    <source>
        <dbReference type="Proteomes" id="UP000617979"/>
    </source>
</evidence>
<reference evidence="3" key="1">
    <citation type="journal article" date="2019" name="Int. J. Syst. Evol. Microbiol.">
        <title>The Global Catalogue of Microorganisms (GCM) 10K type strain sequencing project: providing services to taxonomists for standard genome sequencing and annotation.</title>
        <authorList>
            <consortium name="The Broad Institute Genomics Platform"/>
            <consortium name="The Broad Institute Genome Sequencing Center for Infectious Disease"/>
            <person name="Wu L."/>
            <person name="Ma J."/>
        </authorList>
    </citation>
    <scope>NUCLEOTIDE SEQUENCE [LARGE SCALE GENOMIC DNA]</scope>
    <source>
        <strain evidence="3">CGMCC 1.12404</strain>
    </source>
</reference>
<accession>A0ABQ1H0N9</accession>
<organism evidence="2 3">
    <name type="scientific">Kroppenstedtia guangzhouensis</name>
    <dbReference type="NCBI Taxonomy" id="1274356"/>
    <lineage>
        <taxon>Bacteria</taxon>
        <taxon>Bacillati</taxon>
        <taxon>Bacillota</taxon>
        <taxon>Bacilli</taxon>
        <taxon>Bacillales</taxon>
        <taxon>Thermoactinomycetaceae</taxon>
        <taxon>Kroppenstedtia</taxon>
    </lineage>
</organism>
<evidence type="ECO:0000259" key="1">
    <source>
        <dbReference type="Pfam" id="PF18931"/>
    </source>
</evidence>
<dbReference type="InterPro" id="IPR043735">
    <property type="entry name" value="DUF5680"/>
</dbReference>
<proteinExistence type="predicted"/>
<gene>
    <name evidence="2" type="ORF">GCM10007416_29990</name>
</gene>